<evidence type="ECO:0000256" key="2">
    <source>
        <dbReference type="ARBA" id="ARBA00022723"/>
    </source>
</evidence>
<evidence type="ECO:0000256" key="5">
    <source>
        <dbReference type="ARBA" id="ARBA00023014"/>
    </source>
</evidence>
<feature type="domain" description="Cysteine-rich" evidence="6">
    <location>
        <begin position="130"/>
        <end position="217"/>
    </location>
</feature>
<dbReference type="InterPro" id="IPR051460">
    <property type="entry name" value="HdrC_iron-sulfur_subunit"/>
</dbReference>
<protein>
    <recommendedName>
        <fullName evidence="6">Cysteine-rich domain-containing protein</fullName>
    </recommendedName>
</protein>
<reference evidence="7 8" key="1">
    <citation type="submission" date="2017-06" db="EMBL/GenBank/DDBJ databases">
        <title>Novel microbial phyla capable of carbon fixation and sulfur reduction in deep-sea sediments.</title>
        <authorList>
            <person name="Huang J."/>
            <person name="Baker B."/>
            <person name="Wang Y."/>
        </authorList>
    </citation>
    <scope>NUCLEOTIDE SEQUENCE [LARGE SCALE GENOMIC DNA]</scope>
    <source>
        <strain evidence="7">B3_TA06</strain>
    </source>
</reference>
<dbReference type="InterPro" id="IPR004017">
    <property type="entry name" value="Cys_rich_dom"/>
</dbReference>
<dbReference type="GO" id="GO:0051539">
    <property type="term" value="F:4 iron, 4 sulfur cluster binding"/>
    <property type="evidence" value="ECO:0007669"/>
    <property type="project" value="UniProtKB-KW"/>
</dbReference>
<keyword evidence="2" id="KW-0479">Metal-binding</keyword>
<dbReference type="AlphaFoldDB" id="A0A532V8L4"/>
<dbReference type="EMBL" id="NJBO01000004">
    <property type="protein sequence ID" value="TKJ43508.1"/>
    <property type="molecule type" value="Genomic_DNA"/>
</dbReference>
<sequence>MPNHEKLGVFFGCTTAGAPHLLKGLENFLSKAKIEYVPLGKDLCCGVPLTLAGYHDEAAEYVKKVADKLISTGITKMVTSCPHCYMMFKNEYPEEFGIKLPFKIVHFVEFADELLRKGQIKLKNRKDVRILYHDPCGIGRRGPGLYDEPRRVLEACVQVIEADRNRVLGTCCGGGGLLRASLPKLAVAAATRKIKDDVLPKGVDTIVTSCPFCTLNLADGAAEIEDKELNVFDLPMFLAEQMED</sequence>
<keyword evidence="1" id="KW-0004">4Fe-4S</keyword>
<keyword evidence="3" id="KW-0560">Oxidoreductase</keyword>
<organism evidence="7 8">
    <name type="scientific">candidate division TA06 bacterium B3_TA06</name>
    <dbReference type="NCBI Taxonomy" id="2012487"/>
    <lineage>
        <taxon>Bacteria</taxon>
        <taxon>Bacteria division TA06</taxon>
    </lineage>
</organism>
<dbReference type="Proteomes" id="UP000317778">
    <property type="component" value="Unassembled WGS sequence"/>
</dbReference>
<evidence type="ECO:0000256" key="3">
    <source>
        <dbReference type="ARBA" id="ARBA00023002"/>
    </source>
</evidence>
<gene>
    <name evidence="7" type="ORF">CEE36_04015</name>
</gene>
<evidence type="ECO:0000256" key="1">
    <source>
        <dbReference type="ARBA" id="ARBA00022485"/>
    </source>
</evidence>
<evidence type="ECO:0000313" key="8">
    <source>
        <dbReference type="Proteomes" id="UP000317778"/>
    </source>
</evidence>
<dbReference type="GO" id="GO:0046872">
    <property type="term" value="F:metal ion binding"/>
    <property type="evidence" value="ECO:0007669"/>
    <property type="project" value="UniProtKB-KW"/>
</dbReference>
<dbReference type="GO" id="GO:0005886">
    <property type="term" value="C:plasma membrane"/>
    <property type="evidence" value="ECO:0007669"/>
    <property type="project" value="TreeGrafter"/>
</dbReference>
<comment type="caution">
    <text evidence="7">The sequence shown here is derived from an EMBL/GenBank/DDBJ whole genome shotgun (WGS) entry which is preliminary data.</text>
</comment>
<evidence type="ECO:0000256" key="4">
    <source>
        <dbReference type="ARBA" id="ARBA00023004"/>
    </source>
</evidence>
<dbReference type="GO" id="GO:0016491">
    <property type="term" value="F:oxidoreductase activity"/>
    <property type="evidence" value="ECO:0007669"/>
    <property type="project" value="UniProtKB-KW"/>
</dbReference>
<name>A0A532V8L4_UNCT6</name>
<dbReference type="PANTHER" id="PTHR43255:SF1">
    <property type="entry name" value="IRON-SULFUR-BINDING OXIDOREDUCTASE FADF-RELATED"/>
    <property type="match status" value="1"/>
</dbReference>
<keyword evidence="4" id="KW-0408">Iron</keyword>
<evidence type="ECO:0000313" key="7">
    <source>
        <dbReference type="EMBL" id="TKJ43508.1"/>
    </source>
</evidence>
<proteinExistence type="predicted"/>
<evidence type="ECO:0000259" key="6">
    <source>
        <dbReference type="Pfam" id="PF02754"/>
    </source>
</evidence>
<feature type="domain" description="Cysteine-rich" evidence="6">
    <location>
        <begin position="9"/>
        <end position="89"/>
    </location>
</feature>
<keyword evidence="5" id="KW-0411">Iron-sulfur</keyword>
<accession>A0A532V8L4</accession>
<dbReference type="PANTHER" id="PTHR43255">
    <property type="entry name" value="IRON-SULFUR-BINDING OXIDOREDUCTASE FADF-RELATED-RELATED"/>
    <property type="match status" value="1"/>
</dbReference>
<dbReference type="Pfam" id="PF02754">
    <property type="entry name" value="CCG"/>
    <property type="match status" value="2"/>
</dbReference>